<evidence type="ECO:0008006" key="3">
    <source>
        <dbReference type="Google" id="ProtNLM"/>
    </source>
</evidence>
<evidence type="ECO:0000313" key="2">
    <source>
        <dbReference type="Proteomes" id="UP000594263"/>
    </source>
</evidence>
<dbReference type="Proteomes" id="UP000594263">
    <property type="component" value="Unplaced"/>
</dbReference>
<reference evidence="1" key="1">
    <citation type="submission" date="2021-01" db="UniProtKB">
        <authorList>
            <consortium name="EnsemblPlants"/>
        </authorList>
    </citation>
    <scope>IDENTIFICATION</scope>
</reference>
<dbReference type="PANTHER" id="PTHR47294:SF6">
    <property type="entry name" value="HMA DOMAIN-CONTAINING PROTEIN"/>
    <property type="match status" value="1"/>
</dbReference>
<dbReference type="EnsemblPlants" id="Kaladp0024s0198.1.v1.1">
    <property type="protein sequence ID" value="Kaladp0024s0198.1.v1.1"/>
    <property type="gene ID" value="Kaladp0024s0198.v1.1"/>
</dbReference>
<dbReference type="PANTHER" id="PTHR47294">
    <property type="entry name" value="OS08G0431150 PROTEIN"/>
    <property type="match status" value="1"/>
</dbReference>
<dbReference type="AlphaFoldDB" id="A0A7N0T5Y9"/>
<keyword evidence="2" id="KW-1185">Reference proteome</keyword>
<name>A0A7N0T5Y9_KALFE</name>
<dbReference type="GO" id="GO:0046872">
    <property type="term" value="F:metal ion binding"/>
    <property type="evidence" value="ECO:0007669"/>
    <property type="project" value="InterPro"/>
</dbReference>
<evidence type="ECO:0000313" key="1">
    <source>
        <dbReference type="EnsemblPlants" id="Kaladp0024s0198.1.v1.1"/>
    </source>
</evidence>
<dbReference type="Gramene" id="Kaladp0024s0198.1.v1.1">
    <property type="protein sequence ID" value="Kaladp0024s0198.1.v1.1"/>
    <property type="gene ID" value="Kaladp0024s0198.v1.1"/>
</dbReference>
<proteinExistence type="predicted"/>
<sequence length="122" mass="13671">MDTVIKTRKDGAAIAVKEQPWLSLQKTSLASLECLDMPLVHQVVLSADFQCPKCQARIDDMVSRMNEIESVVVNVLDKTVTLTCKYPLLKKDYPTRQAGTLCKRPSQGKFALLMKLCRLSKS</sequence>
<dbReference type="InterPro" id="IPR036163">
    <property type="entry name" value="HMA_dom_sf"/>
</dbReference>
<accession>A0A7N0T5Y9</accession>
<dbReference type="Gene3D" id="3.30.70.100">
    <property type="match status" value="1"/>
</dbReference>
<protein>
    <recommendedName>
        <fullName evidence="3">HMA domain-containing protein</fullName>
    </recommendedName>
</protein>
<organism evidence="1 2">
    <name type="scientific">Kalanchoe fedtschenkoi</name>
    <name type="common">Lavender scallops</name>
    <name type="synonym">South American air plant</name>
    <dbReference type="NCBI Taxonomy" id="63787"/>
    <lineage>
        <taxon>Eukaryota</taxon>
        <taxon>Viridiplantae</taxon>
        <taxon>Streptophyta</taxon>
        <taxon>Embryophyta</taxon>
        <taxon>Tracheophyta</taxon>
        <taxon>Spermatophyta</taxon>
        <taxon>Magnoliopsida</taxon>
        <taxon>eudicotyledons</taxon>
        <taxon>Gunneridae</taxon>
        <taxon>Pentapetalae</taxon>
        <taxon>Saxifragales</taxon>
        <taxon>Crassulaceae</taxon>
        <taxon>Kalanchoe</taxon>
    </lineage>
</organism>
<dbReference type="SUPFAM" id="SSF55008">
    <property type="entry name" value="HMA, heavy metal-associated domain"/>
    <property type="match status" value="1"/>
</dbReference>